<evidence type="ECO:0000313" key="4">
    <source>
        <dbReference type="Proteomes" id="UP000274504"/>
    </source>
</evidence>
<sequence length="661" mass="73510">MLSIVQCKAVEYNVLQRQGEVWKDSLRYQTPNLDAMGALRRLTLNNNNRIGNHGSKLLCEVLRDDHWMKAIDLQNCGLGDTAGQAWLDLLKGPGIAEKVLKSEKDRDLLRAVTERVLKNAYGKQIEFKWLQAQNKTVSDGQVTDWPGMEGIVRKDLDVPTLPQRVSTTNPGYQPKSFPVSKKIHRPNFKPAGGPLTRTRSLPRISKPQPSLRRNNLRRARSANFLSQNSSKQASQRSSISAKINGDEKSQCSLVSVDNTSESSVIPGVPWRTAARAKGKSVSKVDKGATVKVPQILVNTLNERKLINGKRTTMIDRSVSGSVTSRRNSLRLSAKSSSRRVKTASSSPRSLQMRSNRTSPEGRLRRQLQKHMMLVSRLQLKLMKERQKNEVQETENANCPDHNDYALQNLYNRLNGTLAQVEEVVKKIKESKKSRIKRPESDQLILIQSTLRELITPMRHQLDPKNIKQAPLAKSSKTSSRTSYSSLRRGKGKTSSSPKKVESIGSMQTAVEESQTCRKQNSQAIADGSVKSSDNSSTIKDKNHSNITPLEEFFLAKPGHAFLFPQQSSAETSSTAYNVQSLPIATFSISPMAVKRMARSAPSLVKPRSTGKSETPEKCVDLFEDVGTSEDVDDIEFTAQTKSISTKKYGVAPEAETLFSDS</sequence>
<organism evidence="5">
    <name type="scientific">Hymenolepis diminuta</name>
    <name type="common">Rat tapeworm</name>
    <dbReference type="NCBI Taxonomy" id="6216"/>
    <lineage>
        <taxon>Eukaryota</taxon>
        <taxon>Metazoa</taxon>
        <taxon>Spiralia</taxon>
        <taxon>Lophotrochozoa</taxon>
        <taxon>Platyhelminthes</taxon>
        <taxon>Cestoda</taxon>
        <taxon>Eucestoda</taxon>
        <taxon>Cyclophyllidea</taxon>
        <taxon>Hymenolepididae</taxon>
        <taxon>Hymenolepis</taxon>
    </lineage>
</organism>
<dbReference type="PANTHER" id="PTHR24110:SF3">
    <property type="entry name" value="CENTROSOMAL PROTEIN OF 78 KDA"/>
    <property type="match status" value="1"/>
</dbReference>
<evidence type="ECO:0000313" key="3">
    <source>
        <dbReference type="EMBL" id="VDL60870.1"/>
    </source>
</evidence>
<feature type="compositionally biased region" description="Polar residues" evidence="2">
    <location>
        <begin position="504"/>
        <end position="537"/>
    </location>
</feature>
<protein>
    <submittedName>
        <fullName evidence="5">Centrosomal protein of 78 kDa</fullName>
    </submittedName>
</protein>
<reference evidence="5" key="1">
    <citation type="submission" date="2016-04" db="UniProtKB">
        <authorList>
            <consortium name="WormBaseParasite"/>
        </authorList>
    </citation>
    <scope>IDENTIFICATION</scope>
</reference>
<proteinExistence type="predicted"/>
<dbReference type="Proteomes" id="UP000274504">
    <property type="component" value="Unassembled WGS sequence"/>
</dbReference>
<feature type="coiled-coil region" evidence="1">
    <location>
        <begin position="374"/>
        <end position="430"/>
    </location>
</feature>
<feature type="region of interest" description="Disordered" evidence="2">
    <location>
        <begin position="316"/>
        <end position="364"/>
    </location>
</feature>
<dbReference type="AlphaFoldDB" id="A0A158QFA0"/>
<evidence type="ECO:0000256" key="2">
    <source>
        <dbReference type="SAM" id="MobiDB-lite"/>
    </source>
</evidence>
<feature type="compositionally biased region" description="Low complexity" evidence="2">
    <location>
        <begin position="324"/>
        <end position="335"/>
    </location>
</feature>
<evidence type="ECO:0000313" key="5">
    <source>
        <dbReference type="WBParaSite" id="HDID_0000855401-mRNA-1"/>
    </source>
</evidence>
<accession>A0A158QFA0</accession>
<feature type="region of interest" description="Disordered" evidence="2">
    <location>
        <begin position="458"/>
        <end position="542"/>
    </location>
</feature>
<dbReference type="OrthoDB" id="78308at2759"/>
<dbReference type="InterPro" id="IPR026212">
    <property type="entry name" value="Cep78"/>
</dbReference>
<feature type="region of interest" description="Disordered" evidence="2">
    <location>
        <begin position="159"/>
        <end position="248"/>
    </location>
</feature>
<dbReference type="SUPFAM" id="SSF52047">
    <property type="entry name" value="RNI-like"/>
    <property type="match status" value="1"/>
</dbReference>
<dbReference type="PANTHER" id="PTHR24110">
    <property type="entry name" value="CENTROSOMAL PROTEIN OF 78 KDA"/>
    <property type="match status" value="1"/>
</dbReference>
<dbReference type="WBParaSite" id="HDID_0000855401-mRNA-1">
    <property type="protein sequence ID" value="HDID_0000855401-mRNA-1"/>
    <property type="gene ID" value="HDID_0000855401"/>
</dbReference>
<dbReference type="STRING" id="6216.A0A158QFA0"/>
<dbReference type="PRINTS" id="PR02062">
    <property type="entry name" value="CENTROSOME78"/>
</dbReference>
<gene>
    <name evidence="3" type="ORF">HDID_LOCUS8552</name>
</gene>
<dbReference type="Gene3D" id="3.80.10.10">
    <property type="entry name" value="Ribonuclease Inhibitor"/>
    <property type="match status" value="1"/>
</dbReference>
<dbReference type="InterPro" id="IPR032675">
    <property type="entry name" value="LRR_dom_sf"/>
</dbReference>
<keyword evidence="1" id="KW-0175">Coiled coil</keyword>
<feature type="compositionally biased region" description="Low complexity" evidence="2">
    <location>
        <begin position="473"/>
        <end position="485"/>
    </location>
</feature>
<evidence type="ECO:0000256" key="1">
    <source>
        <dbReference type="SAM" id="Coils"/>
    </source>
</evidence>
<feature type="compositionally biased region" description="Low complexity" evidence="2">
    <location>
        <begin position="221"/>
        <end position="243"/>
    </location>
</feature>
<dbReference type="EMBL" id="UYSG01011097">
    <property type="protein sequence ID" value="VDL60870.1"/>
    <property type="molecule type" value="Genomic_DNA"/>
</dbReference>
<reference evidence="3 4" key="2">
    <citation type="submission" date="2018-11" db="EMBL/GenBank/DDBJ databases">
        <authorList>
            <consortium name="Pathogen Informatics"/>
        </authorList>
    </citation>
    <scope>NUCLEOTIDE SEQUENCE [LARGE SCALE GENOMIC DNA]</scope>
</reference>
<feature type="compositionally biased region" description="Polar residues" evidence="2">
    <location>
        <begin position="347"/>
        <end position="358"/>
    </location>
</feature>
<name>A0A158QFA0_HYMDI</name>